<evidence type="ECO:0000256" key="4">
    <source>
        <dbReference type="PIRSR" id="PIRSR602081-1"/>
    </source>
</evidence>
<dbReference type="SUPFAM" id="SSF48173">
    <property type="entry name" value="Cryptochrome/photolyase FAD-binding domain"/>
    <property type="match status" value="1"/>
</dbReference>
<dbReference type="AlphaFoldDB" id="A0A917LHX1"/>
<accession>A0A917LHX1</accession>
<dbReference type="InterPro" id="IPR005101">
    <property type="entry name" value="Cryptochr/Photolyase_FAD-bd"/>
</dbReference>
<feature type="binding site" evidence="4">
    <location>
        <begin position="78"/>
        <end position="82"/>
    </location>
    <ligand>
        <name>FAD</name>
        <dbReference type="ChEBI" id="CHEBI:57692"/>
    </ligand>
</feature>
<organism evidence="7 8">
    <name type="scientific">Paenibacillus abyssi</name>
    <dbReference type="NCBI Taxonomy" id="1340531"/>
    <lineage>
        <taxon>Bacteria</taxon>
        <taxon>Bacillati</taxon>
        <taxon>Bacillota</taxon>
        <taxon>Bacilli</taxon>
        <taxon>Bacillales</taxon>
        <taxon>Paenibacillaceae</taxon>
        <taxon>Paenibacillus</taxon>
    </lineage>
</organism>
<dbReference type="Proteomes" id="UP000644756">
    <property type="component" value="Unassembled WGS sequence"/>
</dbReference>
<dbReference type="PANTHER" id="PTHR11455:SF9">
    <property type="entry name" value="CRYPTOCHROME CIRCADIAN CLOCK 5 ISOFORM X1"/>
    <property type="match status" value="1"/>
</dbReference>
<comment type="caution">
    <text evidence="7">The sequence shown here is derived from an EMBL/GenBank/DDBJ whole genome shotgun (WGS) entry which is preliminary data.</text>
</comment>
<dbReference type="GO" id="GO:0003904">
    <property type="term" value="F:deoxyribodipyrimidine photo-lyase activity"/>
    <property type="evidence" value="ECO:0007669"/>
    <property type="project" value="TreeGrafter"/>
</dbReference>
<dbReference type="InterPro" id="IPR036134">
    <property type="entry name" value="Crypto/Photolyase_FAD-like_sf"/>
</dbReference>
<keyword evidence="8" id="KW-1185">Reference proteome</keyword>
<dbReference type="GO" id="GO:0006950">
    <property type="term" value="P:response to stress"/>
    <property type="evidence" value="ECO:0007669"/>
    <property type="project" value="UniProtKB-ARBA"/>
</dbReference>
<dbReference type="Pfam" id="PF03441">
    <property type="entry name" value="FAD_binding_7"/>
    <property type="match status" value="1"/>
</dbReference>
<evidence type="ECO:0000256" key="5">
    <source>
        <dbReference type="RuleBase" id="RU004182"/>
    </source>
</evidence>
<evidence type="ECO:0000259" key="6">
    <source>
        <dbReference type="Pfam" id="PF03441"/>
    </source>
</evidence>
<evidence type="ECO:0000256" key="1">
    <source>
        <dbReference type="ARBA" id="ARBA00022630"/>
    </source>
</evidence>
<gene>
    <name evidence="7" type="ORF">GCM10010916_47140</name>
</gene>
<dbReference type="InterPro" id="IPR018394">
    <property type="entry name" value="DNA_photolyase_1_CS_C"/>
</dbReference>
<dbReference type="GO" id="GO:0003677">
    <property type="term" value="F:DNA binding"/>
    <property type="evidence" value="ECO:0007669"/>
    <property type="project" value="TreeGrafter"/>
</dbReference>
<keyword evidence="2 4" id="KW-0274">FAD</keyword>
<dbReference type="GO" id="GO:0071949">
    <property type="term" value="F:FAD binding"/>
    <property type="evidence" value="ECO:0007669"/>
    <property type="project" value="TreeGrafter"/>
</dbReference>
<dbReference type="InterPro" id="IPR002081">
    <property type="entry name" value="Cryptochrome/DNA_photolyase_1"/>
</dbReference>
<dbReference type="Gene3D" id="1.10.579.10">
    <property type="entry name" value="DNA Cyclobutane Dipyrimidine Photolyase, subunit A, domain 3"/>
    <property type="match status" value="1"/>
</dbReference>
<dbReference type="PRINTS" id="PR00147">
    <property type="entry name" value="DNAPHOTLYASE"/>
</dbReference>
<evidence type="ECO:0000313" key="7">
    <source>
        <dbReference type="EMBL" id="GGG25245.1"/>
    </source>
</evidence>
<evidence type="ECO:0000256" key="3">
    <source>
        <dbReference type="ARBA" id="ARBA00022991"/>
    </source>
</evidence>
<feature type="binding site" evidence="4">
    <location>
        <begin position="204"/>
        <end position="206"/>
    </location>
    <ligand>
        <name>FAD</name>
        <dbReference type="ChEBI" id="CHEBI:57692"/>
    </ligand>
</feature>
<dbReference type="Gene3D" id="1.25.40.80">
    <property type="match status" value="1"/>
</dbReference>
<dbReference type="GO" id="GO:0006139">
    <property type="term" value="P:nucleobase-containing compound metabolic process"/>
    <property type="evidence" value="ECO:0007669"/>
    <property type="project" value="UniProtKB-ARBA"/>
</dbReference>
<reference evidence="7" key="2">
    <citation type="submission" date="2020-09" db="EMBL/GenBank/DDBJ databases">
        <authorList>
            <person name="Sun Q."/>
            <person name="Zhou Y."/>
        </authorList>
    </citation>
    <scope>NUCLEOTIDE SEQUENCE</scope>
    <source>
        <strain evidence="7">CGMCC 1.12987</strain>
    </source>
</reference>
<sequence>MEHYYSPSGDVSIRELETVRSIDEATASRFALPPDMTAALEAADGQAGLDPSSVLKRFTASGLSQYNERRDAFGKAGTSGLSRYLNLGALSARTVYEAVLGKPGSESWIRQLAWRDFYLYQAVYNADFFSYEKRYDLSPLTGRYFEAWSRGETGVPIIDAAMAQLNQTGELPNRLRMVAAMFLTKNLLCPFTLGEAYFRKQLADYDNTLNRGGWLWSSSLGYDAAPYFRIMNPTTQSAAHDPTGAYIRTWLPRFAHLSDREIHHPASHAIVDLKASRARAIEVYKGILGYNK</sequence>
<dbReference type="PROSITE" id="PS00394">
    <property type="entry name" value="DNA_PHOTOLYASES_1_1"/>
    <property type="match status" value="1"/>
</dbReference>
<comment type="cofactor">
    <cofactor evidence="4">
        <name>FAD</name>
        <dbReference type="ChEBI" id="CHEBI:57692"/>
    </cofactor>
    <text evidence="4">Binds 1 FAD per subunit.</text>
</comment>
<keyword evidence="1 4" id="KW-0285">Flavoprotein</keyword>
<feature type="binding site" evidence="4">
    <location>
        <position position="66"/>
    </location>
    <ligand>
        <name>FAD</name>
        <dbReference type="ChEBI" id="CHEBI:57692"/>
    </ligand>
</feature>
<feature type="binding site" evidence="4">
    <location>
        <begin position="111"/>
        <end position="118"/>
    </location>
    <ligand>
        <name>FAD</name>
        <dbReference type="ChEBI" id="CHEBI:57692"/>
    </ligand>
</feature>
<feature type="binding site" evidence="4">
    <location>
        <position position="108"/>
    </location>
    <ligand>
        <name>FAD</name>
        <dbReference type="ChEBI" id="CHEBI:57692"/>
    </ligand>
</feature>
<name>A0A917LHX1_9BACL</name>
<dbReference type="PANTHER" id="PTHR11455">
    <property type="entry name" value="CRYPTOCHROME"/>
    <property type="match status" value="1"/>
</dbReference>
<proteinExistence type="inferred from homology"/>
<dbReference type="EMBL" id="BMGR01000022">
    <property type="protein sequence ID" value="GGG25245.1"/>
    <property type="molecule type" value="Genomic_DNA"/>
</dbReference>
<feature type="domain" description="Cryptochrome/DNA photolyase FAD-binding" evidence="6">
    <location>
        <begin position="108"/>
        <end position="274"/>
    </location>
</feature>
<evidence type="ECO:0000256" key="2">
    <source>
        <dbReference type="ARBA" id="ARBA00022827"/>
    </source>
</evidence>
<comment type="similarity">
    <text evidence="5">Belongs to the DNA photolyase family.</text>
</comment>
<evidence type="ECO:0000313" key="8">
    <source>
        <dbReference type="Proteomes" id="UP000644756"/>
    </source>
</evidence>
<keyword evidence="3 5" id="KW-0157">Chromophore</keyword>
<reference evidence="7" key="1">
    <citation type="journal article" date="2014" name="Int. J. Syst. Evol. Microbiol.">
        <title>Complete genome sequence of Corynebacterium casei LMG S-19264T (=DSM 44701T), isolated from a smear-ripened cheese.</title>
        <authorList>
            <consortium name="US DOE Joint Genome Institute (JGI-PGF)"/>
            <person name="Walter F."/>
            <person name="Albersmeier A."/>
            <person name="Kalinowski J."/>
            <person name="Ruckert C."/>
        </authorList>
    </citation>
    <scope>NUCLEOTIDE SEQUENCE</scope>
    <source>
        <strain evidence="7">CGMCC 1.12987</strain>
    </source>
</reference>
<protein>
    <recommendedName>
        <fullName evidence="6">Cryptochrome/DNA photolyase FAD-binding domain-containing protein</fullName>
    </recommendedName>
</protein>